<keyword evidence="2" id="KW-0808">Transferase</keyword>
<dbReference type="InterPro" id="IPR001296">
    <property type="entry name" value="Glyco_trans_1"/>
</dbReference>
<feature type="domain" description="Glycosyl transferase family 1" evidence="1">
    <location>
        <begin position="153"/>
        <end position="297"/>
    </location>
</feature>
<proteinExistence type="predicted"/>
<reference evidence="2" key="1">
    <citation type="submission" date="2019-08" db="EMBL/GenBank/DDBJ databases">
        <authorList>
            <person name="Kucharzyk K."/>
            <person name="Murdoch R.W."/>
            <person name="Higgins S."/>
            <person name="Loffler F."/>
        </authorList>
    </citation>
    <scope>NUCLEOTIDE SEQUENCE</scope>
</reference>
<gene>
    <name evidence="2" type="primary">gtf1_48</name>
    <name evidence="2" type="ORF">SDC9_144190</name>
</gene>
<sequence>MGFNVRILSFVQVNKVSFQLDNDIPVHNLYPKKVSMKLHYLSAVRKIRNFVNVYEIDCLICVDSILCAFTIPALIGKKINHICWEHFNFNVDLGVFFRSFARKLAAKYCTTIVTLTNRDKELWQRGISNIHANIVPIPNPNPLKNINNRPHLSDKTILSIGRLTYQKGFDLLITAWAEVCKSNSAWKLKIIGNGEDETKLKQLAQDLEISDRVIFFPSTSEIDKYYCNSSFYCLSSRFEGFPMVLLEAQAFGLPIIAFNCDTGPSDLVVHKENGFLVENGSINDLAEKLLEALNLSEIDYGKLSSNTLEMRNKFSSENVILKWIEVL</sequence>
<dbReference type="AlphaFoldDB" id="A0A645E650"/>
<dbReference type="EMBL" id="VSSQ01043348">
    <property type="protein sequence ID" value="MPM97019.1"/>
    <property type="molecule type" value="Genomic_DNA"/>
</dbReference>
<dbReference type="PANTHER" id="PTHR12526">
    <property type="entry name" value="GLYCOSYLTRANSFERASE"/>
    <property type="match status" value="1"/>
</dbReference>
<dbReference type="CDD" id="cd03820">
    <property type="entry name" value="GT4_AmsD-like"/>
    <property type="match status" value="1"/>
</dbReference>
<keyword evidence="2" id="KW-0328">Glycosyltransferase</keyword>
<evidence type="ECO:0000259" key="1">
    <source>
        <dbReference type="Pfam" id="PF00534"/>
    </source>
</evidence>
<comment type="caution">
    <text evidence="2">The sequence shown here is derived from an EMBL/GenBank/DDBJ whole genome shotgun (WGS) entry which is preliminary data.</text>
</comment>
<organism evidence="2">
    <name type="scientific">bioreactor metagenome</name>
    <dbReference type="NCBI Taxonomy" id="1076179"/>
    <lineage>
        <taxon>unclassified sequences</taxon>
        <taxon>metagenomes</taxon>
        <taxon>ecological metagenomes</taxon>
    </lineage>
</organism>
<dbReference type="EC" id="2.4.1.-" evidence="2"/>
<dbReference type="GO" id="GO:0016757">
    <property type="term" value="F:glycosyltransferase activity"/>
    <property type="evidence" value="ECO:0007669"/>
    <property type="project" value="UniProtKB-KW"/>
</dbReference>
<accession>A0A645E650</accession>
<dbReference type="PANTHER" id="PTHR12526:SF630">
    <property type="entry name" value="GLYCOSYLTRANSFERASE"/>
    <property type="match status" value="1"/>
</dbReference>
<dbReference type="Gene3D" id="3.40.50.2000">
    <property type="entry name" value="Glycogen Phosphorylase B"/>
    <property type="match status" value="2"/>
</dbReference>
<dbReference type="SUPFAM" id="SSF53756">
    <property type="entry name" value="UDP-Glycosyltransferase/glycogen phosphorylase"/>
    <property type="match status" value="1"/>
</dbReference>
<evidence type="ECO:0000313" key="2">
    <source>
        <dbReference type="EMBL" id="MPM97019.1"/>
    </source>
</evidence>
<dbReference type="Pfam" id="PF00534">
    <property type="entry name" value="Glycos_transf_1"/>
    <property type="match status" value="1"/>
</dbReference>
<name>A0A645E650_9ZZZZ</name>
<protein>
    <submittedName>
        <fullName evidence="2">Glycosyltransferase Gtf1</fullName>
        <ecNumber evidence="2">2.4.1.-</ecNumber>
    </submittedName>
</protein>